<accession>A0A1F5H3R2</accession>
<dbReference type="InterPro" id="IPR004364">
    <property type="entry name" value="Aa-tRNA-synt_II"/>
</dbReference>
<feature type="binding site" evidence="6">
    <location>
        <position position="166"/>
    </location>
    <ligand>
        <name>L-aspartate</name>
        <dbReference type="ChEBI" id="CHEBI:29991"/>
    </ligand>
</feature>
<comment type="function">
    <text evidence="6">Aspartyl-tRNA synthetase with relaxed tRNA specificity since it is able to aspartylate not only its cognate tRNA(Asp) but also tRNA(Asn). Reaction proceeds in two steps: L-aspartate is first activated by ATP to form Asp-AMP and then transferred to the acceptor end of tRNA(Asp/Asn).</text>
</comment>
<dbReference type="InterPro" id="IPR004365">
    <property type="entry name" value="NA-bd_OB_tRNA"/>
</dbReference>
<name>A0A1F5H3R2_9BACT</name>
<dbReference type="CDD" id="cd00777">
    <property type="entry name" value="AspRS_core"/>
    <property type="match status" value="1"/>
</dbReference>
<keyword evidence="2 6" id="KW-0547">Nucleotide-binding</keyword>
<evidence type="ECO:0000256" key="4">
    <source>
        <dbReference type="ARBA" id="ARBA00022917"/>
    </source>
</evidence>
<dbReference type="InterPro" id="IPR047089">
    <property type="entry name" value="Asp-tRNA-ligase_1_N"/>
</dbReference>
<proteinExistence type="inferred from homology"/>
<dbReference type="Pfam" id="PF01336">
    <property type="entry name" value="tRNA_anti-codon"/>
    <property type="match status" value="1"/>
</dbReference>
<evidence type="ECO:0000256" key="3">
    <source>
        <dbReference type="ARBA" id="ARBA00022840"/>
    </source>
</evidence>
<organism evidence="8 9">
    <name type="scientific">Candidatus Curtissbacteria bacterium RIFCSPLOWO2_01_FULL_42_50</name>
    <dbReference type="NCBI Taxonomy" id="1797730"/>
    <lineage>
        <taxon>Bacteria</taxon>
        <taxon>Candidatus Curtissiibacteriota</taxon>
    </lineage>
</organism>
<dbReference type="CDD" id="cd04317">
    <property type="entry name" value="EcAspRS_like_N"/>
    <property type="match status" value="1"/>
</dbReference>
<keyword evidence="4 6" id="KW-0648">Protein biosynthesis</keyword>
<feature type="binding site" evidence="6">
    <location>
        <position position="221"/>
    </location>
    <ligand>
        <name>ATP</name>
        <dbReference type="ChEBI" id="CHEBI:30616"/>
    </ligand>
</feature>
<evidence type="ECO:0000256" key="5">
    <source>
        <dbReference type="ARBA" id="ARBA00023146"/>
    </source>
</evidence>
<dbReference type="SUPFAM" id="SSF55681">
    <property type="entry name" value="Class II aaRS and biotin synthetases"/>
    <property type="match status" value="1"/>
</dbReference>
<dbReference type="EMBL" id="MFBT01000031">
    <property type="protein sequence ID" value="OGD98796.1"/>
    <property type="molecule type" value="Genomic_DNA"/>
</dbReference>
<feature type="site" description="Important for tRNA non-discrimination" evidence="6">
    <location>
        <position position="29"/>
    </location>
</feature>
<dbReference type="InterPro" id="IPR002312">
    <property type="entry name" value="Asp/Asn-tRNA-synth_IIb"/>
</dbReference>
<dbReference type="PANTHER" id="PTHR22594">
    <property type="entry name" value="ASPARTYL/LYSYL-TRNA SYNTHETASE"/>
    <property type="match status" value="1"/>
</dbReference>
<dbReference type="Gene3D" id="2.40.50.140">
    <property type="entry name" value="Nucleic acid-binding proteins"/>
    <property type="match status" value="1"/>
</dbReference>
<comment type="similarity">
    <text evidence="6">Belongs to the class-II aminoacyl-tRNA synthetase family. Type 1 subfamily.</text>
</comment>
<dbReference type="GO" id="GO:0005737">
    <property type="term" value="C:cytoplasm"/>
    <property type="evidence" value="ECO:0007669"/>
    <property type="project" value="UniProtKB-SubCell"/>
</dbReference>
<dbReference type="GO" id="GO:0050560">
    <property type="term" value="F:aspartate-tRNA(Asn) ligase activity"/>
    <property type="evidence" value="ECO:0007669"/>
    <property type="project" value="UniProtKB-EC"/>
</dbReference>
<dbReference type="AlphaFoldDB" id="A0A1F5H3R2"/>
<feature type="region of interest" description="Aspartate" evidence="6">
    <location>
        <begin position="190"/>
        <end position="193"/>
    </location>
</feature>
<gene>
    <name evidence="6" type="primary">aspS</name>
    <name evidence="8" type="ORF">A3B54_03870</name>
</gene>
<dbReference type="GO" id="GO:0004815">
    <property type="term" value="F:aspartate-tRNA ligase activity"/>
    <property type="evidence" value="ECO:0007669"/>
    <property type="project" value="UniProtKB-UniRule"/>
</dbReference>
<dbReference type="InterPro" id="IPR006195">
    <property type="entry name" value="aa-tRNA-synth_II"/>
</dbReference>
<dbReference type="GO" id="GO:0003676">
    <property type="term" value="F:nucleic acid binding"/>
    <property type="evidence" value="ECO:0007669"/>
    <property type="project" value="InterPro"/>
</dbReference>
<dbReference type="InterPro" id="IPR045864">
    <property type="entry name" value="aa-tRNA-synth_II/BPL/LPL"/>
</dbReference>
<comment type="caution">
    <text evidence="6">Lacks conserved residue(s) required for the propagation of feature annotation.</text>
</comment>
<dbReference type="SUPFAM" id="SSF50249">
    <property type="entry name" value="Nucleic acid-binding proteins"/>
    <property type="match status" value="1"/>
</dbReference>
<dbReference type="PRINTS" id="PR01042">
    <property type="entry name" value="TRNASYNTHASP"/>
</dbReference>
<dbReference type="InterPro" id="IPR012340">
    <property type="entry name" value="NA-bd_OB-fold"/>
</dbReference>
<feature type="binding site" evidence="6">
    <location>
        <position position="212"/>
    </location>
    <ligand>
        <name>L-aspartate</name>
        <dbReference type="ChEBI" id="CHEBI:29991"/>
    </ligand>
</feature>
<dbReference type="Gene3D" id="3.30.930.10">
    <property type="entry name" value="Bira Bifunctional Protein, Domain 2"/>
    <property type="match status" value="1"/>
</dbReference>
<comment type="subcellular location">
    <subcellularLocation>
        <location evidence="6">Cytoplasm</location>
    </subcellularLocation>
</comment>
<keyword evidence="3 6" id="KW-0067">ATP-binding</keyword>
<dbReference type="HAMAP" id="MF_00044">
    <property type="entry name" value="Asp_tRNA_synth_type1"/>
    <property type="match status" value="1"/>
</dbReference>
<dbReference type="PANTHER" id="PTHR22594:SF5">
    <property type="entry name" value="ASPARTATE--TRNA LIGASE, MITOCHONDRIAL"/>
    <property type="match status" value="1"/>
</dbReference>
<evidence type="ECO:0000313" key="9">
    <source>
        <dbReference type="Proteomes" id="UP000177039"/>
    </source>
</evidence>
<dbReference type="GO" id="GO:0005524">
    <property type="term" value="F:ATP binding"/>
    <property type="evidence" value="ECO:0007669"/>
    <property type="project" value="UniProtKB-UniRule"/>
</dbReference>
<feature type="binding site" evidence="6">
    <location>
        <position position="317"/>
    </location>
    <ligand>
        <name>L-aspartate</name>
        <dbReference type="ChEBI" id="CHEBI:29991"/>
    </ligand>
</feature>
<evidence type="ECO:0000256" key="6">
    <source>
        <dbReference type="HAMAP-Rule" id="MF_00044"/>
    </source>
</evidence>
<keyword evidence="1 6" id="KW-0436">Ligase</keyword>
<sequence length="454" mass="52596">MVRTLALDCNKKIGQEVKLCGWVNTRRDHGKLIFIDLRDRSGIIQTVADQGTKEVRPEFVIEIEGQVARRPKELVNQKLETGEVEVKAKTIKILNQAQTLPFPIDTPGLDIEEELRLKYRYLDLRRPRLTANLKLRHKVVNFARNWLDKEGFTEIETPILTKATPEGARDFLVPSRLQPGKFYALPQSPQQYKQLLMVAGFEKYYQIARCLRDEELRSDRQLEFTQFDLEMSFVTQDEILDVVERMFCAIVENFSQKKIFKKPFPKLTYNEVIKKYNSDKPDLRADKNDKKTLAFLWVCDFPMYEWDKTEKRWNSMHHPFTMPKLEHLKYLETEDLGRIKAQAYDLVCNGYELASGSIRIVDPAIQEKIFTAMGYKKEEVQAKFGHLLTAFKYGAPPMGGMAPSVDRFVMLLADEENIREVIAFPVSSSGQTAVMDAPSKVDEKTLKELKIKIK</sequence>
<dbReference type="GO" id="GO:0006422">
    <property type="term" value="P:aspartyl-tRNA aminoacylation"/>
    <property type="evidence" value="ECO:0007669"/>
    <property type="project" value="UniProtKB-UniRule"/>
</dbReference>
<keyword evidence="5 6" id="KW-0030">Aminoacyl-tRNA synthetase</keyword>
<dbReference type="Proteomes" id="UP000177039">
    <property type="component" value="Unassembled WGS sequence"/>
</dbReference>
<comment type="catalytic activity">
    <reaction evidence="6">
        <text>tRNA(Asx) + L-aspartate + ATP = L-aspartyl-tRNA(Asx) + AMP + diphosphate</text>
        <dbReference type="Rhea" id="RHEA:18349"/>
        <dbReference type="Rhea" id="RHEA-COMP:9710"/>
        <dbReference type="Rhea" id="RHEA-COMP:9711"/>
        <dbReference type="ChEBI" id="CHEBI:29991"/>
        <dbReference type="ChEBI" id="CHEBI:30616"/>
        <dbReference type="ChEBI" id="CHEBI:33019"/>
        <dbReference type="ChEBI" id="CHEBI:78442"/>
        <dbReference type="ChEBI" id="CHEBI:78516"/>
        <dbReference type="ChEBI" id="CHEBI:456215"/>
        <dbReference type="EC" id="6.1.1.23"/>
    </reaction>
</comment>
<feature type="binding site" evidence="6">
    <location>
        <position position="352"/>
    </location>
    <ligand>
        <name>ATP</name>
        <dbReference type="ChEBI" id="CHEBI:30616"/>
    </ligand>
</feature>
<keyword evidence="6" id="KW-0963">Cytoplasm</keyword>
<feature type="domain" description="Aminoacyl-transfer RNA synthetases class-II family profile" evidence="7">
    <location>
        <begin position="133"/>
        <end position="425"/>
    </location>
</feature>
<comment type="subunit">
    <text evidence="6">Homodimer.</text>
</comment>
<evidence type="ECO:0000256" key="2">
    <source>
        <dbReference type="ARBA" id="ARBA00022741"/>
    </source>
</evidence>
<dbReference type="Pfam" id="PF00152">
    <property type="entry name" value="tRNA-synt_2"/>
    <property type="match status" value="1"/>
</dbReference>
<evidence type="ECO:0000256" key="1">
    <source>
        <dbReference type="ARBA" id="ARBA00022598"/>
    </source>
</evidence>
<feature type="binding site" evidence="6">
    <location>
        <position position="359"/>
    </location>
    <ligand>
        <name>L-aspartate</name>
        <dbReference type="ChEBI" id="CHEBI:29991"/>
    </ligand>
</feature>
<reference evidence="8 9" key="1">
    <citation type="journal article" date="2016" name="Nat. Commun.">
        <title>Thousands of microbial genomes shed light on interconnected biogeochemical processes in an aquifer system.</title>
        <authorList>
            <person name="Anantharaman K."/>
            <person name="Brown C.T."/>
            <person name="Hug L.A."/>
            <person name="Sharon I."/>
            <person name="Castelle C.J."/>
            <person name="Probst A.J."/>
            <person name="Thomas B.C."/>
            <person name="Singh A."/>
            <person name="Wilkins M.J."/>
            <person name="Karaoz U."/>
            <person name="Brodie E.L."/>
            <person name="Williams K.H."/>
            <person name="Hubbard S.S."/>
            <person name="Banfield J.F."/>
        </authorList>
    </citation>
    <scope>NUCLEOTIDE SEQUENCE [LARGE SCALE GENOMIC DNA]</scope>
</reference>
<protein>
    <recommendedName>
        <fullName evidence="6">Aspartate--tRNA(Asp/Asn) ligase</fullName>
        <ecNumber evidence="6">6.1.1.23</ecNumber>
    </recommendedName>
    <alternativeName>
        <fullName evidence="6">Aspartyl-tRNA synthetase</fullName>
        <shortName evidence="6">AspRS</shortName>
    </alternativeName>
    <alternativeName>
        <fullName evidence="6">Non-discriminating aspartyl-tRNA synthetase</fullName>
        <shortName evidence="6">ND-AspRS</shortName>
    </alternativeName>
</protein>
<evidence type="ECO:0000259" key="7">
    <source>
        <dbReference type="PROSITE" id="PS50862"/>
    </source>
</evidence>
<dbReference type="EC" id="6.1.1.23" evidence="6"/>
<dbReference type="InterPro" id="IPR047090">
    <property type="entry name" value="AspRS_core"/>
</dbReference>
<dbReference type="InterPro" id="IPR004524">
    <property type="entry name" value="Asp-tRNA-ligase_1"/>
</dbReference>
<dbReference type="PROSITE" id="PS50862">
    <property type="entry name" value="AA_TRNA_LIGASE_II"/>
    <property type="match status" value="1"/>
</dbReference>
<comment type="caution">
    <text evidence="8">The sequence shown here is derived from an EMBL/GenBank/DDBJ whole genome shotgun (WGS) entry which is preliminary data.</text>
</comment>
<dbReference type="NCBIfam" id="TIGR00459">
    <property type="entry name" value="aspS_bact"/>
    <property type="match status" value="1"/>
</dbReference>
<evidence type="ECO:0000313" key="8">
    <source>
        <dbReference type="EMBL" id="OGD98796.1"/>
    </source>
</evidence>
<feature type="binding site" evidence="6">
    <location>
        <begin position="212"/>
        <end position="214"/>
    </location>
    <ligand>
        <name>ATP</name>
        <dbReference type="ChEBI" id="CHEBI:30616"/>
    </ligand>
</feature>